<dbReference type="InterPro" id="IPR009061">
    <property type="entry name" value="DNA-bd_dom_put_sf"/>
</dbReference>
<dbReference type="SUPFAM" id="SSF46955">
    <property type="entry name" value="Putative DNA-binding domain"/>
    <property type="match status" value="1"/>
</dbReference>
<proteinExistence type="inferred from homology"/>
<dbReference type="GO" id="GO:0005975">
    <property type="term" value="P:carbohydrate metabolic process"/>
    <property type="evidence" value="ECO:0007669"/>
    <property type="project" value="TreeGrafter"/>
</dbReference>
<dbReference type="AlphaFoldDB" id="Q140J1"/>
<dbReference type="PANTHER" id="PTHR11739">
    <property type="entry name" value="CITRATE SYNTHASE"/>
    <property type="match status" value="1"/>
</dbReference>
<dbReference type="GO" id="GO:0005829">
    <property type="term" value="C:cytosol"/>
    <property type="evidence" value="ECO:0007669"/>
    <property type="project" value="TreeGrafter"/>
</dbReference>
<dbReference type="EMBL" id="CP000270">
    <property type="protein sequence ID" value="ABE30248.1"/>
    <property type="molecule type" value="Genomic_DNA"/>
</dbReference>
<protein>
    <recommendedName>
        <fullName evidence="3">citrate synthase (unknown stereospecificity)</fullName>
        <ecNumber evidence="3">2.3.3.16</ecNumber>
    </recommendedName>
</protein>
<dbReference type="Gene3D" id="1.10.580.10">
    <property type="entry name" value="Citrate Synthase, domain 1"/>
    <property type="match status" value="1"/>
</dbReference>
<evidence type="ECO:0000256" key="4">
    <source>
        <dbReference type="ARBA" id="ARBA00022679"/>
    </source>
</evidence>
<dbReference type="PRINTS" id="PR00143">
    <property type="entry name" value="CITRTSNTHASE"/>
</dbReference>
<dbReference type="UniPathway" id="UPA00223">
    <property type="reaction ID" value="UER00717"/>
</dbReference>
<dbReference type="EC" id="2.3.3.16" evidence="3"/>
<evidence type="ECO:0000313" key="6">
    <source>
        <dbReference type="Proteomes" id="UP000001817"/>
    </source>
</evidence>
<dbReference type="PANTHER" id="PTHR11739:SF4">
    <property type="entry name" value="CITRATE SYNTHASE, PEROXISOMAL"/>
    <property type="match status" value="1"/>
</dbReference>
<dbReference type="SUPFAM" id="SSF48256">
    <property type="entry name" value="Citrate synthase"/>
    <property type="match status" value="1"/>
</dbReference>
<dbReference type="InterPro" id="IPR016142">
    <property type="entry name" value="Citrate_synth-like_lrg_a-sub"/>
</dbReference>
<dbReference type="InterPro" id="IPR016143">
    <property type="entry name" value="Citrate_synth-like_sm_a-sub"/>
</dbReference>
<dbReference type="GO" id="GO:0006099">
    <property type="term" value="P:tricarboxylic acid cycle"/>
    <property type="evidence" value="ECO:0007669"/>
    <property type="project" value="UniProtKB-UniPathway"/>
</dbReference>
<dbReference type="Pfam" id="PF00285">
    <property type="entry name" value="Citrate_synt"/>
    <property type="match status" value="1"/>
</dbReference>
<reference evidence="5 6" key="1">
    <citation type="journal article" date="2006" name="Proc. Natl. Acad. Sci. U.S.A.">
        <title>Burkholderia xenovorans LB400 harbors a multi-replicon, 9.73-Mbp genome shaped for versatility.</title>
        <authorList>
            <person name="Chain P.S."/>
            <person name="Denef V.J."/>
            <person name="Konstantinidis K.T."/>
            <person name="Vergez L.M."/>
            <person name="Agullo L."/>
            <person name="Reyes V.L."/>
            <person name="Hauser L."/>
            <person name="Cordova M."/>
            <person name="Gomez L."/>
            <person name="Gonzalez M."/>
            <person name="Land M."/>
            <person name="Lao V."/>
            <person name="Larimer F."/>
            <person name="LiPuma J.J."/>
            <person name="Mahenthiralingam E."/>
            <person name="Malfatti S.A."/>
            <person name="Marx C.J."/>
            <person name="Parnell J.J."/>
            <person name="Ramette A."/>
            <person name="Richardson P."/>
            <person name="Seeger M."/>
            <person name="Smith D."/>
            <person name="Spilker T."/>
            <person name="Sul W.J."/>
            <person name="Tsoi T.V."/>
            <person name="Ulrich L.E."/>
            <person name="Zhulin I.B."/>
            <person name="Tiedje J.M."/>
        </authorList>
    </citation>
    <scope>NUCLEOTIDE SEQUENCE [LARGE SCALE GENOMIC DNA]</scope>
    <source>
        <strain evidence="5 6">LB400</strain>
    </source>
</reference>
<dbReference type="STRING" id="266265.Bxe_A2716"/>
<dbReference type="InterPro" id="IPR036969">
    <property type="entry name" value="Citrate_synthase_sf"/>
</dbReference>
<dbReference type="InterPro" id="IPR002020">
    <property type="entry name" value="Citrate_synthase"/>
</dbReference>
<evidence type="ECO:0000313" key="5">
    <source>
        <dbReference type="EMBL" id="ABE30248.1"/>
    </source>
</evidence>
<dbReference type="eggNOG" id="COG0372">
    <property type="taxonomic scope" value="Bacteria"/>
</dbReference>
<organism evidence="5 6">
    <name type="scientific">Paraburkholderia xenovorans (strain LB400)</name>
    <dbReference type="NCBI Taxonomy" id="266265"/>
    <lineage>
        <taxon>Bacteria</taxon>
        <taxon>Pseudomonadati</taxon>
        <taxon>Pseudomonadota</taxon>
        <taxon>Betaproteobacteria</taxon>
        <taxon>Burkholderiales</taxon>
        <taxon>Burkholderiaceae</taxon>
        <taxon>Paraburkholderia</taxon>
    </lineage>
</organism>
<dbReference type="PATRIC" id="fig|266265.5.peg.1777"/>
<dbReference type="Gene3D" id="1.10.230.10">
    <property type="entry name" value="Cytochrome P450-Terp, domain 2"/>
    <property type="match status" value="1"/>
</dbReference>
<name>Q140J1_PARXL</name>
<evidence type="ECO:0000256" key="1">
    <source>
        <dbReference type="ARBA" id="ARBA00004751"/>
    </source>
</evidence>
<dbReference type="KEGG" id="bxe:Bxe_A2716"/>
<accession>Q140J1</accession>
<comment type="similarity">
    <text evidence="2">Belongs to the citrate synthase family.</text>
</comment>
<sequence>MPQKDLLSREEVLTRLNIKPGTLYAYVSRGLIRTVPIENGRRKLYVRTDVERVGSRKRGREPRVATAESTMRWGEPVLCSAITEITTEGPVYRNRPAMELALSGVSFESVAQFLVTGVWQDRIGIWPALSLPDDVMLLVDAYAGHLAAADVGALFGMLAFALGMQGRGATEVADGGTMRGARQLIQAMAGCMGFLGPQRRFVTPNEDESIAAFLLRAAGGGQSRPDSTRIMNSALVLLADHELAPATFAARIAASTNADLFNCVATAIGSQEGSSTGTSTRNIETLLLPRVVTTDQERRLDLVREYGASLFGFNYPLYPAGDPRARLLLELISGLGSPSDETASLLEFLELARSGLEAYPGVAIALVALTRALGLPDGAAIAIWIISRTAGWAAHVLEQRTQAFLLRPRAKHIEVARM</sequence>
<dbReference type="CDD" id="cd06102">
    <property type="entry name" value="citrate_synt_like_2"/>
    <property type="match status" value="1"/>
</dbReference>
<dbReference type="GO" id="GO:0036440">
    <property type="term" value="F:citrate synthase activity"/>
    <property type="evidence" value="ECO:0007669"/>
    <property type="project" value="UniProtKB-EC"/>
</dbReference>
<comment type="pathway">
    <text evidence="1">Carbohydrate metabolism; tricarboxylic acid cycle; isocitrate from oxaloacetate: step 1/2.</text>
</comment>
<dbReference type="OrthoDB" id="9800864at2"/>
<evidence type="ECO:0000256" key="3">
    <source>
        <dbReference type="ARBA" id="ARBA00012972"/>
    </source>
</evidence>
<evidence type="ECO:0000256" key="2">
    <source>
        <dbReference type="ARBA" id="ARBA00010566"/>
    </source>
</evidence>
<gene>
    <name evidence="5" type="ORF">Bxe_A2716</name>
</gene>
<dbReference type="Proteomes" id="UP000001817">
    <property type="component" value="Chromosome 1"/>
</dbReference>
<dbReference type="eggNOG" id="COG0789">
    <property type="taxonomic scope" value="Bacteria"/>
</dbReference>
<keyword evidence="4" id="KW-0808">Transferase</keyword>
<keyword evidence="6" id="KW-1185">Reference proteome</keyword>